<accession>A0A2A2EEQ2</accession>
<gene>
    <name evidence="1" type="ORF">B1526_1145</name>
</gene>
<reference evidence="1 2" key="1">
    <citation type="journal article" date="2017" name="ISME J.">
        <title>Unveiling bifidobacterial biogeography across the mammalian branch of the tree of life.</title>
        <authorList>
            <person name="Milani C."/>
            <person name="Mangifesta M."/>
            <person name="Mancabelli L."/>
            <person name="Lugli G.A."/>
            <person name="James K."/>
            <person name="Duranti S."/>
            <person name="Turroni F."/>
            <person name="Ferrario C."/>
            <person name="Ossiprandi M.C."/>
            <person name="van Sinderen D."/>
            <person name="Ventura M."/>
        </authorList>
    </citation>
    <scope>NUCLEOTIDE SEQUENCE [LARGE SCALE GENOMIC DNA]</scope>
    <source>
        <strain evidence="2">Ham19E</strain>
    </source>
</reference>
<comment type="caution">
    <text evidence="1">The sequence shown here is derived from an EMBL/GenBank/DDBJ whole genome shotgun (WGS) entry which is preliminary data.</text>
</comment>
<dbReference type="Gene3D" id="1.10.3290.10">
    <property type="entry name" value="Fido-like domain"/>
    <property type="match status" value="1"/>
</dbReference>
<proteinExistence type="predicted"/>
<dbReference type="RefSeq" id="WP_095615141.1">
    <property type="nucleotide sequence ID" value="NZ_MVOH01000014.1"/>
</dbReference>
<protein>
    <submittedName>
        <fullName evidence="1">Mucin-2</fullName>
    </submittedName>
</protein>
<evidence type="ECO:0000313" key="1">
    <source>
        <dbReference type="EMBL" id="PAU67422.1"/>
    </source>
</evidence>
<dbReference type="EMBL" id="MVOH01000014">
    <property type="protein sequence ID" value="PAU67422.1"/>
    <property type="molecule type" value="Genomic_DNA"/>
</dbReference>
<organism evidence="1 2">
    <name type="scientific">Bifidobacterium criceti</name>
    <dbReference type="NCBI Taxonomy" id="1960969"/>
    <lineage>
        <taxon>Bacteria</taxon>
        <taxon>Bacillati</taxon>
        <taxon>Actinomycetota</taxon>
        <taxon>Actinomycetes</taxon>
        <taxon>Bifidobacteriales</taxon>
        <taxon>Bifidobacteriaceae</taxon>
        <taxon>Bifidobacterium</taxon>
    </lineage>
</organism>
<sequence>MGHTFDNLSATYAATKEFLRTNNPNVIESRADLALLEDLKDASLYALHASSPLDVDFVQDVNAKLSRTAAIEPGVLRTERNSMVRTSAGDYIPEPPDEEKMESVLAAARNGDGNLRDASEVFA</sequence>
<dbReference type="InterPro" id="IPR036597">
    <property type="entry name" value="Fido-like_dom_sf"/>
</dbReference>
<dbReference type="Proteomes" id="UP000218399">
    <property type="component" value="Unassembled WGS sequence"/>
</dbReference>
<dbReference type="OrthoDB" id="9807853at2"/>
<name>A0A2A2EEQ2_9BIFI</name>
<dbReference type="AlphaFoldDB" id="A0A2A2EEQ2"/>
<keyword evidence="2" id="KW-1185">Reference proteome</keyword>
<evidence type="ECO:0000313" key="2">
    <source>
        <dbReference type="Proteomes" id="UP000218399"/>
    </source>
</evidence>